<feature type="region of interest" description="Disordered" evidence="1">
    <location>
        <begin position="22"/>
        <end position="258"/>
    </location>
</feature>
<feature type="compositionally biased region" description="Pro residues" evidence="1">
    <location>
        <begin position="30"/>
        <end position="40"/>
    </location>
</feature>
<evidence type="ECO:0000256" key="1">
    <source>
        <dbReference type="SAM" id="MobiDB-lite"/>
    </source>
</evidence>
<feature type="compositionally biased region" description="Basic and acidic residues" evidence="1">
    <location>
        <begin position="141"/>
        <end position="151"/>
    </location>
</feature>
<keyword evidence="4" id="KW-1185">Reference proteome</keyword>
<feature type="compositionally biased region" description="Basic and acidic residues" evidence="1">
    <location>
        <begin position="75"/>
        <end position="90"/>
    </location>
</feature>
<name>A0A1I2PN97_9BACL</name>
<feature type="compositionally biased region" description="Polar residues" evidence="1">
    <location>
        <begin position="178"/>
        <end position="188"/>
    </location>
</feature>
<feature type="chain" id="PRO_5011778834" evidence="2">
    <location>
        <begin position="25"/>
        <end position="285"/>
    </location>
</feature>
<dbReference type="STRING" id="201973.SAMN04488025_11928"/>
<dbReference type="AlphaFoldDB" id="A0A1I2PN97"/>
<evidence type="ECO:0000313" key="4">
    <source>
        <dbReference type="Proteomes" id="UP000198661"/>
    </source>
</evidence>
<evidence type="ECO:0000313" key="3">
    <source>
        <dbReference type="EMBL" id="SFG17612.1"/>
    </source>
</evidence>
<protein>
    <submittedName>
        <fullName evidence="3">Uncharacterized protein</fullName>
    </submittedName>
</protein>
<dbReference type="EMBL" id="FOOK01000019">
    <property type="protein sequence ID" value="SFG17612.1"/>
    <property type="molecule type" value="Genomic_DNA"/>
</dbReference>
<gene>
    <name evidence="3" type="ORF">SAMN04488025_11928</name>
</gene>
<accession>A0A1I2PN97</accession>
<evidence type="ECO:0000256" key="2">
    <source>
        <dbReference type="SAM" id="SignalP"/>
    </source>
</evidence>
<proteinExistence type="predicted"/>
<feature type="compositionally biased region" description="Basic and acidic residues" evidence="1">
    <location>
        <begin position="41"/>
        <end position="58"/>
    </location>
</feature>
<dbReference type="Proteomes" id="UP000198661">
    <property type="component" value="Unassembled WGS sequence"/>
</dbReference>
<sequence>MRGKSLSILTAVLSLTVASPSVYAGSQEPPIGPAPGPPKAPVERAKPPQSEPPEKRVLEPPFDLSREAPAAKPPKPSEAKPGEKSDEKGRKALKKRQDKARPSPKASPSEPNLPWPMGKPLQPKDAEPKRGSSSETPAENSDLRQKREPKDLPGFPALEPQTVPRIAMANPSKEATNDSKQPPANQPQGREPSGNAEADRVTARAGKASPEQSLSDSGRKAADPGETANPSKEVAAVSSQTDRQLPRTEETPMPKTASHGPLLMIVGLLTAAFGWAGRKAASDKG</sequence>
<feature type="compositionally biased region" description="Basic and acidic residues" evidence="1">
    <location>
        <begin position="122"/>
        <end position="132"/>
    </location>
</feature>
<keyword evidence="2" id="KW-0732">Signal</keyword>
<reference evidence="4" key="1">
    <citation type="submission" date="2016-10" db="EMBL/GenBank/DDBJ databases">
        <authorList>
            <person name="Varghese N."/>
            <person name="Submissions S."/>
        </authorList>
    </citation>
    <scope>NUCLEOTIDE SEQUENCE [LARGE SCALE GENOMIC DNA]</scope>
    <source>
        <strain evidence="4">DSM 44945</strain>
    </source>
</reference>
<organism evidence="3 4">
    <name type="scientific">Planifilum fulgidum</name>
    <dbReference type="NCBI Taxonomy" id="201973"/>
    <lineage>
        <taxon>Bacteria</taxon>
        <taxon>Bacillati</taxon>
        <taxon>Bacillota</taxon>
        <taxon>Bacilli</taxon>
        <taxon>Bacillales</taxon>
        <taxon>Thermoactinomycetaceae</taxon>
        <taxon>Planifilum</taxon>
    </lineage>
</organism>
<feature type="signal peptide" evidence="2">
    <location>
        <begin position="1"/>
        <end position="24"/>
    </location>
</feature>